<keyword evidence="3 6" id="KW-0694">RNA-binding</keyword>
<dbReference type="GO" id="GO:0006353">
    <property type="term" value="P:DNA-templated transcription termination"/>
    <property type="evidence" value="ECO:0007669"/>
    <property type="project" value="UniProtKB-UniRule"/>
</dbReference>
<evidence type="ECO:0000313" key="9">
    <source>
        <dbReference type="Proteomes" id="UP001150830"/>
    </source>
</evidence>
<proteinExistence type="inferred from homology"/>
<keyword evidence="5 6" id="KW-0804">Transcription</keyword>
<comment type="caution">
    <text evidence="8">The sequence shown here is derived from an EMBL/GenBank/DDBJ whole genome shotgun (WGS) entry which is preliminary data.</text>
</comment>
<evidence type="ECO:0000259" key="7">
    <source>
        <dbReference type="Pfam" id="PF01029"/>
    </source>
</evidence>
<dbReference type="EMBL" id="JAPNOA010000019">
    <property type="protein sequence ID" value="MCY0964771.1"/>
    <property type="molecule type" value="Genomic_DNA"/>
</dbReference>
<dbReference type="Gene3D" id="1.10.940.10">
    <property type="entry name" value="NusB-like"/>
    <property type="match status" value="1"/>
</dbReference>
<feature type="domain" description="NusB/RsmB/TIM44" evidence="7">
    <location>
        <begin position="16"/>
        <end position="140"/>
    </location>
</feature>
<dbReference type="PANTHER" id="PTHR11078:SF3">
    <property type="entry name" value="ANTITERMINATION NUSB DOMAIN-CONTAINING PROTEIN"/>
    <property type="match status" value="1"/>
</dbReference>
<sequence length="165" mass="18369">MSRVSGNNRPSAASRRKARHFAVQALYQWHMAGANLTQIEAEFRADNDMSQVDVEYFHDILHGVPKIVEQLDAKIAPLLDRRVDEITPVELAILHLGTYEMLHRIDVPYKVVINESVELAKVFGATDGHKFINGVLDKLAQRERAVEIRGARSKAQQSGNGDAGA</sequence>
<dbReference type="PANTHER" id="PTHR11078">
    <property type="entry name" value="N UTILIZATION SUBSTANCE PROTEIN B-RELATED"/>
    <property type="match status" value="1"/>
</dbReference>
<keyword evidence="9" id="KW-1185">Reference proteome</keyword>
<dbReference type="Pfam" id="PF01029">
    <property type="entry name" value="NusB"/>
    <property type="match status" value="1"/>
</dbReference>
<dbReference type="NCBIfam" id="TIGR01951">
    <property type="entry name" value="nusB"/>
    <property type="match status" value="1"/>
</dbReference>
<accession>A0A9X3EIA2</accession>
<keyword evidence="2 6" id="KW-0889">Transcription antitermination</keyword>
<comment type="similarity">
    <text evidence="1 6">Belongs to the NusB family.</text>
</comment>
<comment type="function">
    <text evidence="6">Involved in transcription antitermination. Required for transcription of ribosomal RNA (rRNA) genes. Binds specifically to the boxA antiterminator sequence of the ribosomal RNA (rrn) operons.</text>
</comment>
<evidence type="ECO:0000313" key="8">
    <source>
        <dbReference type="EMBL" id="MCY0964771.1"/>
    </source>
</evidence>
<dbReference type="GO" id="GO:0003723">
    <property type="term" value="F:RNA binding"/>
    <property type="evidence" value="ECO:0007669"/>
    <property type="project" value="UniProtKB-UniRule"/>
</dbReference>
<dbReference type="HAMAP" id="MF_00073">
    <property type="entry name" value="NusB"/>
    <property type="match status" value="1"/>
</dbReference>
<dbReference type="InterPro" id="IPR006027">
    <property type="entry name" value="NusB_RsmB_TIM44"/>
</dbReference>
<evidence type="ECO:0000256" key="3">
    <source>
        <dbReference type="ARBA" id="ARBA00022884"/>
    </source>
</evidence>
<dbReference type="InterPro" id="IPR011605">
    <property type="entry name" value="NusB_fam"/>
</dbReference>
<dbReference type="InterPro" id="IPR035926">
    <property type="entry name" value="NusB-like_sf"/>
</dbReference>
<reference evidence="8" key="1">
    <citation type="submission" date="2022-11" db="EMBL/GenBank/DDBJ databases">
        <title>Parathalassolutuus dongxingensis gen. nov., sp. nov., a novel member of family Oceanospirillaceae isolated from a coastal shrimp pond in Guangxi, China.</title>
        <authorList>
            <person name="Chen H."/>
        </authorList>
    </citation>
    <scope>NUCLEOTIDE SEQUENCE</scope>
    <source>
        <strain evidence="8">G-43</strain>
    </source>
</reference>
<name>A0A9X3EIA2_9GAMM</name>
<evidence type="ECO:0000256" key="6">
    <source>
        <dbReference type="HAMAP-Rule" id="MF_00073"/>
    </source>
</evidence>
<dbReference type="AlphaFoldDB" id="A0A9X3EIA2"/>
<evidence type="ECO:0000256" key="5">
    <source>
        <dbReference type="ARBA" id="ARBA00023163"/>
    </source>
</evidence>
<evidence type="ECO:0000256" key="4">
    <source>
        <dbReference type="ARBA" id="ARBA00023015"/>
    </source>
</evidence>
<dbReference type="Proteomes" id="UP001150830">
    <property type="component" value="Unassembled WGS sequence"/>
</dbReference>
<dbReference type="RefSeq" id="WP_283172988.1">
    <property type="nucleotide sequence ID" value="NZ_JAPNOA010000019.1"/>
</dbReference>
<protein>
    <recommendedName>
        <fullName evidence="6">Transcription antitermination protein NusB</fullName>
    </recommendedName>
    <alternativeName>
        <fullName evidence="6">Antitermination factor NusB</fullName>
    </alternativeName>
</protein>
<dbReference type="GO" id="GO:0005829">
    <property type="term" value="C:cytosol"/>
    <property type="evidence" value="ECO:0007669"/>
    <property type="project" value="TreeGrafter"/>
</dbReference>
<dbReference type="SUPFAM" id="SSF48013">
    <property type="entry name" value="NusB-like"/>
    <property type="match status" value="1"/>
</dbReference>
<gene>
    <name evidence="6 8" type="primary">nusB</name>
    <name evidence="8" type="ORF">OUO13_06200</name>
</gene>
<evidence type="ECO:0000256" key="1">
    <source>
        <dbReference type="ARBA" id="ARBA00005952"/>
    </source>
</evidence>
<keyword evidence="4 6" id="KW-0805">Transcription regulation</keyword>
<dbReference type="GO" id="GO:0031564">
    <property type="term" value="P:transcription antitermination"/>
    <property type="evidence" value="ECO:0007669"/>
    <property type="project" value="UniProtKB-KW"/>
</dbReference>
<evidence type="ECO:0000256" key="2">
    <source>
        <dbReference type="ARBA" id="ARBA00022814"/>
    </source>
</evidence>
<organism evidence="8 9">
    <name type="scientific">Parathalassolituus penaei</name>
    <dbReference type="NCBI Taxonomy" id="2997323"/>
    <lineage>
        <taxon>Bacteria</taxon>
        <taxon>Pseudomonadati</taxon>
        <taxon>Pseudomonadota</taxon>
        <taxon>Gammaproteobacteria</taxon>
        <taxon>Oceanospirillales</taxon>
        <taxon>Oceanospirillaceae</taxon>
        <taxon>Parathalassolituus</taxon>
    </lineage>
</organism>